<accession>A0A6J4J9J9</accession>
<feature type="compositionally biased region" description="Basic and acidic residues" evidence="1">
    <location>
        <begin position="141"/>
        <end position="152"/>
    </location>
</feature>
<evidence type="ECO:0000313" key="2">
    <source>
        <dbReference type="EMBL" id="CAA9274380.1"/>
    </source>
</evidence>
<feature type="compositionally biased region" description="Basic and acidic residues" evidence="1">
    <location>
        <begin position="220"/>
        <end position="248"/>
    </location>
</feature>
<feature type="non-terminal residue" evidence="2">
    <location>
        <position position="1"/>
    </location>
</feature>
<name>A0A6J4J9J9_9PROT</name>
<feature type="region of interest" description="Disordered" evidence="1">
    <location>
        <begin position="212"/>
        <end position="277"/>
    </location>
</feature>
<dbReference type="EMBL" id="CADCTD010000150">
    <property type="protein sequence ID" value="CAA9274380.1"/>
    <property type="molecule type" value="Genomic_DNA"/>
</dbReference>
<feature type="non-terminal residue" evidence="2">
    <location>
        <position position="277"/>
    </location>
</feature>
<feature type="region of interest" description="Disordered" evidence="1">
    <location>
        <begin position="121"/>
        <end position="173"/>
    </location>
</feature>
<proteinExistence type="predicted"/>
<dbReference type="AlphaFoldDB" id="A0A6J4J9J9"/>
<protein>
    <submittedName>
        <fullName evidence="2">Glycerol-3-phosphate ABC transporter, permease protein UgpE</fullName>
    </submittedName>
</protein>
<evidence type="ECO:0000256" key="1">
    <source>
        <dbReference type="SAM" id="MobiDB-lite"/>
    </source>
</evidence>
<organism evidence="2">
    <name type="scientific">uncultured Craurococcus sp</name>
    <dbReference type="NCBI Taxonomy" id="1135998"/>
    <lineage>
        <taxon>Bacteria</taxon>
        <taxon>Pseudomonadati</taxon>
        <taxon>Pseudomonadota</taxon>
        <taxon>Alphaproteobacteria</taxon>
        <taxon>Acetobacterales</taxon>
        <taxon>Acetobacteraceae</taxon>
        <taxon>Craurococcus</taxon>
        <taxon>environmental samples</taxon>
    </lineage>
</organism>
<gene>
    <name evidence="2" type="ORF">AVDCRST_MAG27-3720</name>
</gene>
<feature type="compositionally biased region" description="Basic and acidic residues" evidence="1">
    <location>
        <begin position="121"/>
        <end position="130"/>
    </location>
</feature>
<sequence>APLLAACLAAARRAGLRHADLHHPDRLDSRRLDHRPRRRAAPAGQPCGGELRLRLAPRRRRPLHRLAGLADDAEQHDHGALHRRREDRHLPAFGLCGRLLQLPRADDRLLDHLHDADAARRGAHHPDLPGHRQPRPVQLHGRPDHSADRIGDGDAALPPVLPHHPGRVCRGGEDGRCQPDALLPRHPAAALGDEHRGPLRHPLHLWLEPVSLAPAGGERPQPRDDRRRHGEDDRQRRRAERMERHHGDGGAGAAAARRSRHLHAALVPEGPDGDREV</sequence>
<reference evidence="2" key="1">
    <citation type="submission" date="2020-02" db="EMBL/GenBank/DDBJ databases">
        <authorList>
            <person name="Meier V. D."/>
        </authorList>
    </citation>
    <scope>NUCLEOTIDE SEQUENCE</scope>
    <source>
        <strain evidence="2">AVDCRST_MAG27</strain>
    </source>
</reference>